<proteinExistence type="predicted"/>
<organism evidence="1 2">
    <name type="scientific">Pelomonas caseinilytica</name>
    <dbReference type="NCBI Taxonomy" id="2906763"/>
    <lineage>
        <taxon>Bacteria</taxon>
        <taxon>Pseudomonadati</taxon>
        <taxon>Pseudomonadota</taxon>
        <taxon>Betaproteobacteria</taxon>
        <taxon>Burkholderiales</taxon>
        <taxon>Sphaerotilaceae</taxon>
        <taxon>Roseateles</taxon>
    </lineage>
</organism>
<gene>
    <name evidence="1" type="ORF">LXT12_23365</name>
</gene>
<evidence type="ECO:0000313" key="2">
    <source>
        <dbReference type="Proteomes" id="UP001201463"/>
    </source>
</evidence>
<protein>
    <submittedName>
        <fullName evidence="1">Uncharacterized protein</fullName>
    </submittedName>
</protein>
<name>A0ABS8XSL5_9BURK</name>
<sequence>MRHTEDALTAFAEAIALLLGAPAEAVWIIDNDHGTLLLSYNGSHAAGSFDELWAWAKAVKRALTPAPTAGSL</sequence>
<accession>A0ABS8XSL5</accession>
<dbReference type="EMBL" id="JAJTWT010000014">
    <property type="protein sequence ID" value="MCE4540195.1"/>
    <property type="molecule type" value="Genomic_DNA"/>
</dbReference>
<reference evidence="1 2" key="1">
    <citation type="submission" date="2021-12" db="EMBL/GenBank/DDBJ databases">
        <title>Genome seq of p7.</title>
        <authorList>
            <person name="Seo T."/>
        </authorList>
    </citation>
    <scope>NUCLEOTIDE SEQUENCE [LARGE SCALE GENOMIC DNA]</scope>
    <source>
        <strain evidence="1 2">P7</strain>
    </source>
</reference>
<dbReference type="Proteomes" id="UP001201463">
    <property type="component" value="Unassembled WGS sequence"/>
</dbReference>
<keyword evidence="2" id="KW-1185">Reference proteome</keyword>
<dbReference type="RefSeq" id="WP_233394710.1">
    <property type="nucleotide sequence ID" value="NZ_JAJTWT010000014.1"/>
</dbReference>
<comment type="caution">
    <text evidence="1">The sequence shown here is derived from an EMBL/GenBank/DDBJ whole genome shotgun (WGS) entry which is preliminary data.</text>
</comment>
<evidence type="ECO:0000313" key="1">
    <source>
        <dbReference type="EMBL" id="MCE4540195.1"/>
    </source>
</evidence>